<feature type="compositionally biased region" description="Basic residues" evidence="1">
    <location>
        <begin position="22"/>
        <end position="31"/>
    </location>
</feature>
<comment type="caution">
    <text evidence="2">The sequence shown here is derived from an EMBL/GenBank/DDBJ whole genome shotgun (WGS) entry which is preliminary data.</text>
</comment>
<feature type="region of interest" description="Disordered" evidence="1">
    <location>
        <begin position="1175"/>
        <end position="1204"/>
    </location>
</feature>
<dbReference type="Proteomes" id="UP001623349">
    <property type="component" value="Unassembled WGS sequence"/>
</dbReference>
<dbReference type="InterPro" id="IPR052119">
    <property type="entry name" value="ElonginBC-PRC2_ViralRestrict"/>
</dbReference>
<feature type="compositionally biased region" description="Low complexity" evidence="1">
    <location>
        <begin position="867"/>
        <end position="880"/>
    </location>
</feature>
<feature type="compositionally biased region" description="Polar residues" evidence="1">
    <location>
        <begin position="820"/>
        <end position="837"/>
    </location>
</feature>
<keyword evidence="3" id="KW-1185">Reference proteome</keyword>
<name>A0ABQ0FG06_APOSI</name>
<feature type="compositionally biased region" description="Polar residues" evidence="1">
    <location>
        <begin position="482"/>
        <end position="504"/>
    </location>
</feature>
<feature type="compositionally biased region" description="Low complexity" evidence="1">
    <location>
        <begin position="808"/>
        <end position="819"/>
    </location>
</feature>
<feature type="compositionally biased region" description="Polar residues" evidence="1">
    <location>
        <begin position="1175"/>
        <end position="1193"/>
    </location>
</feature>
<gene>
    <name evidence="2" type="ORF">APTSU1_001343800</name>
</gene>
<feature type="region of interest" description="Disordered" evidence="1">
    <location>
        <begin position="852"/>
        <end position="882"/>
    </location>
</feature>
<evidence type="ECO:0000256" key="1">
    <source>
        <dbReference type="SAM" id="MobiDB-lite"/>
    </source>
</evidence>
<dbReference type="PANTHER" id="PTHR23187:SF3">
    <property type="entry name" value="SUMO-INTERACTING MOTIF-CONTAINING PROTEIN 1"/>
    <property type="match status" value="1"/>
</dbReference>
<dbReference type="EMBL" id="BAAFST010000013">
    <property type="protein sequence ID" value="GAB1298202.1"/>
    <property type="molecule type" value="Genomic_DNA"/>
</dbReference>
<protein>
    <submittedName>
        <fullName evidence="2">SUMO-interacting motif-containing protein 1</fullName>
    </submittedName>
</protein>
<feature type="compositionally biased region" description="Polar residues" evidence="1">
    <location>
        <begin position="687"/>
        <end position="696"/>
    </location>
</feature>
<accession>A0ABQ0FG06</accession>
<proteinExistence type="predicted"/>
<feature type="region of interest" description="Disordered" evidence="1">
    <location>
        <begin position="482"/>
        <end position="837"/>
    </location>
</feature>
<feature type="compositionally biased region" description="Polar residues" evidence="1">
    <location>
        <begin position="511"/>
        <end position="523"/>
    </location>
</feature>
<feature type="region of interest" description="Disordered" evidence="1">
    <location>
        <begin position="1"/>
        <end position="35"/>
    </location>
</feature>
<dbReference type="PANTHER" id="PTHR23187">
    <property type="entry name" value="FLJ44216 PROTEIN-RELATED"/>
    <property type="match status" value="1"/>
</dbReference>
<sequence length="1431" mass="154655">MEDFIVISDDSGSESSAGTRSGRARRLRRALSRTPGALPRRTVDFIDLTRETRTRAKDRNGLCVIDLTRNEEENRPIATLDLTLEPVASSQKEPPSLQTCPSLSGKEVMEAHGDRGSQPEAQRIINNDPVDLDLLEENLFEGSRRPTSISQDSVYPPEPNCSSITYKGDLSLLTSLQLSSDVNSFSSTSNQRASLPCPQQDVPCQSQGLLCPLQALSCPQRASPCPPRASSCPPQALSCPPQALSCPSQTLSCPSQALSCPSQTVQCQLQALPQPPQEVPCSTQNVPCPQQNMPSTPQGLSWHPRHTLYPSRDTLGLPQDVPGRPQNVSYPQDVTQLQEMPWSLQDIPLSLQDVLQSLQDVPPLLGDVPQSPEVMQLPGYVTQSSRDVIQSPAGVIRSSGGVAQSSGCMMQSRGSVTQSLRSVMQSPGGVTQSLRSVMQSPGGVMQSPGCIMQSPGGVMQSPGGVMQSPAGVMQSSGCMMQSPGGVTQSLRSVMQPSGGVTQSPRGVMQSPGMTQSLRSIPQSSRDRMQSPGGVIQSSSGVPRSSRDRMQSPGHVLPSSGDMIQSPGGMSPASGDAIQSPGSVPRSSRDRMRSPGHVPSASGDAIQSPGGVSPASGDRMQSPGHVLSASGDAIQSQGGVPQSSRDKMQSPGGVPPLSGNMIQSPGGMSLASEDAIHLPGGVPPSSGDVIQSSSGVPRSSRDKMQSPGGVPPSSGDVIQSPGGVPLASGDVIQSSSGVPRSSRDKMQSPGGVPPSSGDVIQSPGGVSLASGDSIQSAGGVPQSAGDTIQSPGGVPPSSGDVIHSPRGVPQSPSKPLQSPSNMSESLGDTPNLSGDVSHSPQALLDLARDRLQSSPNDVQNRDTPMDISAPSSPSCSANPLSRQSEFKLEKVPWLTITDSSARKERPLPQLTNPGSAQIQGQIPQVGVYNRPCLHRLKYFLRPPVHHLFFQTLIPDKDTRESKGQKLEPIPHRRLRMVTNTIEENFPLGTVQFLMDFVSPQHYPPREIVAHIIQKILLSGSETVDVLKEAYMLLMKIQQLHPANAKTVEWDWKLLTYVMEEEVLGIWGCFGLCTTADNDLPCALSEVLFCQLQTVFCDCVTFGILATFQRGQTLPGRVLFLRYVVQTLEDDFQQILRRQRQHLQQSIANTVLSCDKQPHNVRDVIKWLVKAVTENELTSPQDETQTSPGSGVLKTSSDHLSPRPNLTRNTNQLIVCQLQRMLSIAVEVDRTPTCSSNKIAEMMFGFVLDIPERSQREMFFTTMESHLLRCKVLEIIFLHSCETPTRLPLSLAQALYFLNNSTSLLKCQSDKTQWQTWDELVEHLQFLLSSYQHVLRDDDNTVVLLVIRLYRHLRSSVIDRKDLIIKRIKPKPQQGDDITVVDVEKQIEAFRSRLVHILGEPLVPQLQDKVHLLKLLLFYAADLNPDTEPASGH</sequence>
<evidence type="ECO:0000313" key="3">
    <source>
        <dbReference type="Proteomes" id="UP001623349"/>
    </source>
</evidence>
<evidence type="ECO:0000313" key="2">
    <source>
        <dbReference type="EMBL" id="GAB1298202.1"/>
    </source>
</evidence>
<organism evidence="2 3">
    <name type="scientific">Apodemus speciosus</name>
    <name type="common">Large Japanese field mouse</name>
    <dbReference type="NCBI Taxonomy" id="105296"/>
    <lineage>
        <taxon>Eukaryota</taxon>
        <taxon>Metazoa</taxon>
        <taxon>Chordata</taxon>
        <taxon>Craniata</taxon>
        <taxon>Vertebrata</taxon>
        <taxon>Euteleostomi</taxon>
        <taxon>Mammalia</taxon>
        <taxon>Eutheria</taxon>
        <taxon>Euarchontoglires</taxon>
        <taxon>Glires</taxon>
        <taxon>Rodentia</taxon>
        <taxon>Myomorpha</taxon>
        <taxon>Muroidea</taxon>
        <taxon>Muridae</taxon>
        <taxon>Murinae</taxon>
        <taxon>Apodemus</taxon>
    </lineage>
</organism>
<reference evidence="2 3" key="1">
    <citation type="submission" date="2024-08" db="EMBL/GenBank/DDBJ databases">
        <title>The draft genome of Apodemus speciosus.</title>
        <authorList>
            <person name="Nabeshima K."/>
            <person name="Suzuki S."/>
            <person name="Onuma M."/>
        </authorList>
    </citation>
    <scope>NUCLEOTIDE SEQUENCE [LARGE SCALE GENOMIC DNA]</scope>
    <source>
        <strain evidence="2">IB14-021</strain>
    </source>
</reference>
<feature type="compositionally biased region" description="Polar residues" evidence="1">
    <location>
        <begin position="632"/>
        <end position="642"/>
    </location>
</feature>